<dbReference type="RefSeq" id="WP_221857626.1">
    <property type="nucleotide sequence ID" value="NZ_BAAAYV010000002.1"/>
</dbReference>
<proteinExistence type="predicted"/>
<evidence type="ECO:0008006" key="3">
    <source>
        <dbReference type="Google" id="ProtNLM"/>
    </source>
</evidence>
<accession>A0ABP7B2L7</accession>
<dbReference type="EMBL" id="BAAAYV010000002">
    <property type="protein sequence ID" value="GAA3646030.1"/>
    <property type="molecule type" value="Genomic_DNA"/>
</dbReference>
<gene>
    <name evidence="1" type="ORF">GCM10022202_01580</name>
</gene>
<sequence>MRALVLGARGAVGRVVVSDLRAGGHSVTPAGRTPSTGSVRIDLTASDGGDALRAAAVGHDVVVNASGVEDPRIAAALGGATLVEISATAGYLDALARAAPAGSRMVLGAGLVPGLSTIILAALDAGAGDELDLGVVLGGGEDHGAAAVAWTAGLAGRALHDPPEGRRVLNFRESRELPTTAGRRRLLRADFPDHLLLGRGGGFAVRSYLGTDSRLTTAALAAVGFLPALRRAVAYAPHVGGSGWSISAVDRRTGRGLIAHGDGQSLSTGILTSRMAAAAAAGGRTGVVTAADVLSLDDLRRVPGVRIALV</sequence>
<dbReference type="InterPro" id="IPR036291">
    <property type="entry name" value="NAD(P)-bd_dom_sf"/>
</dbReference>
<keyword evidence="2" id="KW-1185">Reference proteome</keyword>
<evidence type="ECO:0000313" key="2">
    <source>
        <dbReference type="Proteomes" id="UP001410795"/>
    </source>
</evidence>
<reference evidence="2" key="1">
    <citation type="journal article" date="2019" name="Int. J. Syst. Evol. Microbiol.">
        <title>The Global Catalogue of Microorganisms (GCM) 10K type strain sequencing project: providing services to taxonomists for standard genome sequencing and annotation.</title>
        <authorList>
            <consortium name="The Broad Institute Genomics Platform"/>
            <consortium name="The Broad Institute Genome Sequencing Center for Infectious Disease"/>
            <person name="Wu L."/>
            <person name="Ma J."/>
        </authorList>
    </citation>
    <scope>NUCLEOTIDE SEQUENCE [LARGE SCALE GENOMIC DNA]</scope>
    <source>
        <strain evidence="2">JCM 16546</strain>
    </source>
</reference>
<name>A0ABP7B2L7_9MICO</name>
<dbReference type="SUPFAM" id="SSF51735">
    <property type="entry name" value="NAD(P)-binding Rossmann-fold domains"/>
    <property type="match status" value="1"/>
</dbReference>
<protein>
    <recommendedName>
        <fullName evidence="3">Saccharopine dehydrogenase</fullName>
    </recommendedName>
</protein>
<organism evidence="1 2">
    <name type="scientific">Microbacterium marinilacus</name>
    <dbReference type="NCBI Taxonomy" id="415209"/>
    <lineage>
        <taxon>Bacteria</taxon>
        <taxon>Bacillati</taxon>
        <taxon>Actinomycetota</taxon>
        <taxon>Actinomycetes</taxon>
        <taxon>Micrococcales</taxon>
        <taxon>Microbacteriaceae</taxon>
        <taxon>Microbacterium</taxon>
    </lineage>
</organism>
<dbReference type="Proteomes" id="UP001410795">
    <property type="component" value="Unassembled WGS sequence"/>
</dbReference>
<dbReference type="Gene3D" id="3.40.50.720">
    <property type="entry name" value="NAD(P)-binding Rossmann-like Domain"/>
    <property type="match status" value="1"/>
</dbReference>
<comment type="caution">
    <text evidence="1">The sequence shown here is derived from an EMBL/GenBank/DDBJ whole genome shotgun (WGS) entry which is preliminary data.</text>
</comment>
<evidence type="ECO:0000313" key="1">
    <source>
        <dbReference type="EMBL" id="GAA3646030.1"/>
    </source>
</evidence>